<evidence type="ECO:0000313" key="2">
    <source>
        <dbReference type="Proteomes" id="UP000027222"/>
    </source>
</evidence>
<evidence type="ECO:0000313" key="1">
    <source>
        <dbReference type="EMBL" id="KDR68870.1"/>
    </source>
</evidence>
<dbReference type="EMBL" id="KL142405">
    <property type="protein sequence ID" value="KDR68870.1"/>
    <property type="molecule type" value="Genomic_DNA"/>
</dbReference>
<accession>A0A067SD69</accession>
<organism evidence="1 2">
    <name type="scientific">Galerina marginata (strain CBS 339.88)</name>
    <dbReference type="NCBI Taxonomy" id="685588"/>
    <lineage>
        <taxon>Eukaryota</taxon>
        <taxon>Fungi</taxon>
        <taxon>Dikarya</taxon>
        <taxon>Basidiomycota</taxon>
        <taxon>Agaricomycotina</taxon>
        <taxon>Agaricomycetes</taxon>
        <taxon>Agaricomycetidae</taxon>
        <taxon>Agaricales</taxon>
        <taxon>Agaricineae</taxon>
        <taxon>Strophariaceae</taxon>
        <taxon>Galerina</taxon>
    </lineage>
</organism>
<name>A0A067SD69_GALM3</name>
<dbReference type="AlphaFoldDB" id="A0A067SD69"/>
<dbReference type="Proteomes" id="UP000027222">
    <property type="component" value="Unassembled WGS sequence"/>
</dbReference>
<protein>
    <submittedName>
        <fullName evidence="1">Uncharacterized protein</fullName>
    </submittedName>
</protein>
<reference evidence="2" key="1">
    <citation type="journal article" date="2014" name="Proc. Natl. Acad. Sci. U.S.A.">
        <title>Extensive sampling of basidiomycete genomes demonstrates inadequacy of the white-rot/brown-rot paradigm for wood decay fungi.</title>
        <authorList>
            <person name="Riley R."/>
            <person name="Salamov A.A."/>
            <person name="Brown D.W."/>
            <person name="Nagy L.G."/>
            <person name="Floudas D."/>
            <person name="Held B.W."/>
            <person name="Levasseur A."/>
            <person name="Lombard V."/>
            <person name="Morin E."/>
            <person name="Otillar R."/>
            <person name="Lindquist E.A."/>
            <person name="Sun H."/>
            <person name="LaButti K.M."/>
            <person name="Schmutz J."/>
            <person name="Jabbour D."/>
            <person name="Luo H."/>
            <person name="Baker S.E."/>
            <person name="Pisabarro A.G."/>
            <person name="Walton J.D."/>
            <person name="Blanchette R.A."/>
            <person name="Henrissat B."/>
            <person name="Martin F."/>
            <person name="Cullen D."/>
            <person name="Hibbett D.S."/>
            <person name="Grigoriev I.V."/>
        </authorList>
    </citation>
    <scope>NUCLEOTIDE SEQUENCE [LARGE SCALE GENOMIC DNA]</scope>
    <source>
        <strain evidence="2">CBS 339.88</strain>
    </source>
</reference>
<proteinExistence type="predicted"/>
<sequence>MPFDSREGVTDINILEKPVVGAEKLGNIRIVTMYWSLVDENPGGARETGLANVAFKLLIGASAVQCRCDDTAMMNARVIAAELVGKEPVVMQIQIELDEGKLVDSPQIGGGGRRDWGHATWQGCGRAMVPLFWCS</sequence>
<gene>
    <name evidence="1" type="ORF">GALMADRAFT_215461</name>
</gene>
<keyword evidence="2" id="KW-1185">Reference proteome</keyword>
<dbReference type="HOGENOM" id="CLU_1885929_0_0_1"/>